<evidence type="ECO:0000256" key="2">
    <source>
        <dbReference type="SAM" id="Phobius"/>
    </source>
</evidence>
<evidence type="ECO:0000256" key="1">
    <source>
        <dbReference type="SAM" id="MobiDB-lite"/>
    </source>
</evidence>
<keyword evidence="2" id="KW-0472">Membrane</keyword>
<dbReference type="GO" id="GO:0005096">
    <property type="term" value="F:GTPase activator activity"/>
    <property type="evidence" value="ECO:0007669"/>
    <property type="project" value="TreeGrafter"/>
</dbReference>
<feature type="compositionally biased region" description="Acidic residues" evidence="1">
    <location>
        <begin position="217"/>
        <end position="230"/>
    </location>
</feature>
<dbReference type="OMA" id="NCEDDSP"/>
<name>A0A388LF87_CHABU</name>
<keyword evidence="2" id="KW-1133">Transmembrane helix</keyword>
<evidence type="ECO:0000259" key="3">
    <source>
        <dbReference type="PROSITE" id="PS50086"/>
    </source>
</evidence>
<dbReference type="PROSITE" id="PS50086">
    <property type="entry name" value="TBC_RABGAP"/>
    <property type="match status" value="1"/>
</dbReference>
<dbReference type="SUPFAM" id="SSF47923">
    <property type="entry name" value="Ypt/Rab-GAP domain of gyp1p"/>
    <property type="match status" value="1"/>
</dbReference>
<dbReference type="PANTHER" id="PTHR22957">
    <property type="entry name" value="TBC1 DOMAIN FAMILY MEMBER GTPASE-ACTIVATING PROTEIN"/>
    <property type="match status" value="1"/>
</dbReference>
<gene>
    <name evidence="4" type="ORF">CBR_g31439</name>
</gene>
<feature type="compositionally biased region" description="Basic and acidic residues" evidence="1">
    <location>
        <begin position="387"/>
        <end position="405"/>
    </location>
</feature>
<keyword evidence="2" id="KW-0812">Transmembrane</keyword>
<sequence>MVGFKLPASSGNIANVATAFAIGIGVAAVAGVAVAAAVGGFILLQQGRPLKSPWQVRKRASPLPPRQWRLAFDNVDGRLIGGGERVIGRVRRGGVDRMIRAEVWPFLLGLYNAGSTREEREQQRAQRREQYHQLRRQCLLALKHLPQMRVKSHNDSEDAAAEAAPVDQMTGVTTKSLDDENVDGQQHAQTCELVEFVEESDREVMGKEGEDRLSENNGDEEDDEVEDGDACSEMLPAQRSWGEELCRSIPNSVEVVQEAEDATLKRPDCRSGGEELSGSASSSNLMGAVLDQEGGKARRSSDDTLDRHAVDPMHVAESSPDGEKLDLISPEAQAGVSVNSQGNSFSSNIVGDASHLGSGGREAESEVFQARESKSIVLENGCDDEADRSQRREEASVQGEESTKDPADLIVKDEGEPPEVIFVEESKTSMIRPSEEPANAKRVTAVKPRCFPEGRSSEDFQMWQRIIRLDAVRMNAAWIPYSKSQAEVSEEEAARLAEEVGLTEHAHLDAPRRHHAGRLVAILEAYALHDPDIGYCQGMSDLLSPFVAMIEDDADAFWCFERFMQKARQNFRVDELGIRKQLDMIARILKAADPAFFEYLCSIGAEDCIFAYRMAVVLLRRELTFEQTISLWEVRTSFSNLAVVLDYFPKIVVCSRRRCQATP</sequence>
<feature type="region of interest" description="Disordered" evidence="1">
    <location>
        <begin position="199"/>
        <end position="230"/>
    </location>
</feature>
<proteinExistence type="predicted"/>
<evidence type="ECO:0000313" key="4">
    <source>
        <dbReference type="EMBL" id="GBG80883.1"/>
    </source>
</evidence>
<dbReference type="AlphaFoldDB" id="A0A388LF87"/>
<dbReference type="STRING" id="69332.A0A388LF87"/>
<feature type="region of interest" description="Disordered" evidence="1">
    <location>
        <begin position="349"/>
        <end position="405"/>
    </location>
</feature>
<dbReference type="SMART" id="SM00164">
    <property type="entry name" value="TBC"/>
    <property type="match status" value="1"/>
</dbReference>
<dbReference type="Gene3D" id="1.10.8.270">
    <property type="entry name" value="putative rabgap domain of human tbc1 domain family member 14 like domains"/>
    <property type="match status" value="1"/>
</dbReference>
<accession>A0A388LF87</accession>
<dbReference type="InterPro" id="IPR000195">
    <property type="entry name" value="Rab-GAP-TBC_dom"/>
</dbReference>
<feature type="compositionally biased region" description="Low complexity" evidence="1">
    <location>
        <begin position="274"/>
        <end position="288"/>
    </location>
</feature>
<dbReference type="PANTHER" id="PTHR22957:SF507">
    <property type="entry name" value="OS08G0547200 PROTEIN"/>
    <property type="match status" value="1"/>
</dbReference>
<reference evidence="4 5" key="1">
    <citation type="journal article" date="2018" name="Cell">
        <title>The Chara Genome: Secondary Complexity and Implications for Plant Terrestrialization.</title>
        <authorList>
            <person name="Nishiyama T."/>
            <person name="Sakayama H."/>
            <person name="Vries J.D."/>
            <person name="Buschmann H."/>
            <person name="Saint-Marcoux D."/>
            <person name="Ullrich K.K."/>
            <person name="Haas F.B."/>
            <person name="Vanderstraeten L."/>
            <person name="Becker D."/>
            <person name="Lang D."/>
            <person name="Vosolsobe S."/>
            <person name="Rombauts S."/>
            <person name="Wilhelmsson P.K.I."/>
            <person name="Janitza P."/>
            <person name="Kern R."/>
            <person name="Heyl A."/>
            <person name="Rumpler F."/>
            <person name="Villalobos L.I.A.C."/>
            <person name="Clay J.M."/>
            <person name="Skokan R."/>
            <person name="Toyoda A."/>
            <person name="Suzuki Y."/>
            <person name="Kagoshima H."/>
            <person name="Schijlen E."/>
            <person name="Tajeshwar N."/>
            <person name="Catarino B."/>
            <person name="Hetherington A.J."/>
            <person name="Saltykova A."/>
            <person name="Bonnot C."/>
            <person name="Breuninger H."/>
            <person name="Symeonidi A."/>
            <person name="Radhakrishnan G.V."/>
            <person name="Van Nieuwerburgh F."/>
            <person name="Deforce D."/>
            <person name="Chang C."/>
            <person name="Karol K.G."/>
            <person name="Hedrich R."/>
            <person name="Ulvskov P."/>
            <person name="Glockner G."/>
            <person name="Delwiche C.F."/>
            <person name="Petrasek J."/>
            <person name="Van de Peer Y."/>
            <person name="Friml J."/>
            <person name="Beilby M."/>
            <person name="Dolan L."/>
            <person name="Kohara Y."/>
            <person name="Sugano S."/>
            <person name="Fujiyama A."/>
            <person name="Delaux P.-M."/>
            <person name="Quint M."/>
            <person name="TheiBen G."/>
            <person name="Hagemann M."/>
            <person name="Harholt J."/>
            <person name="Dunand C."/>
            <person name="Zachgo S."/>
            <person name="Langdale J."/>
            <person name="Maumus F."/>
            <person name="Straeten D.V.D."/>
            <person name="Gould S.B."/>
            <person name="Rensing S.A."/>
        </authorList>
    </citation>
    <scope>NUCLEOTIDE SEQUENCE [LARGE SCALE GENOMIC DNA]</scope>
    <source>
        <strain evidence="4 5">S276</strain>
    </source>
</reference>
<feature type="domain" description="Rab-GAP TBC" evidence="3">
    <location>
        <begin position="94"/>
        <end position="639"/>
    </location>
</feature>
<dbReference type="Gene3D" id="1.10.472.80">
    <property type="entry name" value="Ypt/Rab-GAP domain of gyp1p, domain 3"/>
    <property type="match status" value="1"/>
</dbReference>
<feature type="compositionally biased region" description="Basic and acidic residues" evidence="1">
    <location>
        <begin position="293"/>
        <end position="311"/>
    </location>
</feature>
<dbReference type="Gramene" id="GBG80883">
    <property type="protein sequence ID" value="GBG80883"/>
    <property type="gene ID" value="CBR_g31439"/>
</dbReference>
<feature type="transmembrane region" description="Helical" evidence="2">
    <location>
        <begin position="20"/>
        <end position="44"/>
    </location>
</feature>
<organism evidence="4 5">
    <name type="scientific">Chara braunii</name>
    <name type="common">Braun's stonewort</name>
    <dbReference type="NCBI Taxonomy" id="69332"/>
    <lineage>
        <taxon>Eukaryota</taxon>
        <taxon>Viridiplantae</taxon>
        <taxon>Streptophyta</taxon>
        <taxon>Charophyceae</taxon>
        <taxon>Charales</taxon>
        <taxon>Characeae</taxon>
        <taxon>Chara</taxon>
    </lineage>
</organism>
<dbReference type="Pfam" id="PF00566">
    <property type="entry name" value="RabGAP-TBC"/>
    <property type="match status" value="1"/>
</dbReference>
<keyword evidence="5" id="KW-1185">Reference proteome</keyword>
<protein>
    <recommendedName>
        <fullName evidence="3">Rab-GAP TBC domain-containing protein</fullName>
    </recommendedName>
</protein>
<dbReference type="Proteomes" id="UP000265515">
    <property type="component" value="Unassembled WGS sequence"/>
</dbReference>
<feature type="region of interest" description="Disordered" evidence="1">
    <location>
        <begin position="259"/>
        <end position="325"/>
    </location>
</feature>
<dbReference type="InterPro" id="IPR035969">
    <property type="entry name" value="Rab-GAP_TBC_sf"/>
</dbReference>
<feature type="compositionally biased region" description="Basic and acidic residues" evidence="1">
    <location>
        <begin position="262"/>
        <end position="273"/>
    </location>
</feature>
<dbReference type="OrthoDB" id="10264062at2759"/>
<feature type="compositionally biased region" description="Basic and acidic residues" evidence="1">
    <location>
        <begin position="202"/>
        <end position="214"/>
    </location>
</feature>
<dbReference type="EMBL" id="BFEA01000359">
    <property type="protein sequence ID" value="GBG80883.1"/>
    <property type="molecule type" value="Genomic_DNA"/>
</dbReference>
<evidence type="ECO:0000313" key="5">
    <source>
        <dbReference type="Proteomes" id="UP000265515"/>
    </source>
</evidence>
<feature type="compositionally biased region" description="Basic and acidic residues" evidence="1">
    <location>
        <begin position="361"/>
        <end position="374"/>
    </location>
</feature>
<comment type="caution">
    <text evidence="4">The sequence shown here is derived from an EMBL/GenBank/DDBJ whole genome shotgun (WGS) entry which is preliminary data.</text>
</comment>